<evidence type="ECO:0000313" key="8">
    <source>
        <dbReference type="Proteomes" id="UP000017640"/>
    </source>
</evidence>
<dbReference type="STRING" id="1335757.SPICUR_05520"/>
<proteinExistence type="inferred from homology"/>
<dbReference type="eggNOG" id="COG0730">
    <property type="taxonomic scope" value="Bacteria"/>
</dbReference>
<keyword evidence="8" id="KW-1185">Reference proteome</keyword>
<evidence type="ECO:0000256" key="4">
    <source>
        <dbReference type="ARBA" id="ARBA00022989"/>
    </source>
</evidence>
<name>U5T6U2_9GAMM</name>
<keyword evidence="6" id="KW-1003">Cell membrane</keyword>
<dbReference type="InterPro" id="IPR002781">
    <property type="entry name" value="TM_pro_TauE-like"/>
</dbReference>
<evidence type="ECO:0000256" key="2">
    <source>
        <dbReference type="ARBA" id="ARBA00009142"/>
    </source>
</evidence>
<dbReference type="PROSITE" id="PS00312">
    <property type="entry name" value="GLYCOPHORIN_A"/>
    <property type="match status" value="1"/>
</dbReference>
<dbReference type="AlphaFoldDB" id="U5T6U2"/>
<protein>
    <recommendedName>
        <fullName evidence="6">Probable membrane transporter protein</fullName>
    </recommendedName>
</protein>
<comment type="similarity">
    <text evidence="2 6">Belongs to the 4-toluene sulfonate uptake permease (TSUP) (TC 2.A.102) family.</text>
</comment>
<gene>
    <name evidence="7" type="ORF">SPICUR_05520</name>
</gene>
<feature type="transmembrane region" description="Helical" evidence="6">
    <location>
        <begin position="194"/>
        <end position="215"/>
    </location>
</feature>
<dbReference type="HOGENOM" id="CLU_045498_6_0_6"/>
<dbReference type="PATRIC" id="fig|1335757.3.peg.1076"/>
<dbReference type="EMBL" id="CP005990">
    <property type="protein sequence ID" value="AGY92078.1"/>
    <property type="molecule type" value="Genomic_DNA"/>
</dbReference>
<dbReference type="Proteomes" id="UP000017640">
    <property type="component" value="Chromosome"/>
</dbReference>
<keyword evidence="4 6" id="KW-1133">Transmembrane helix</keyword>
<organism evidence="7 8">
    <name type="scientific">Spiribacter curvatus</name>
    <dbReference type="NCBI Taxonomy" id="1335757"/>
    <lineage>
        <taxon>Bacteria</taxon>
        <taxon>Pseudomonadati</taxon>
        <taxon>Pseudomonadota</taxon>
        <taxon>Gammaproteobacteria</taxon>
        <taxon>Chromatiales</taxon>
        <taxon>Ectothiorhodospiraceae</taxon>
        <taxon>Spiribacter</taxon>
    </lineage>
</organism>
<keyword evidence="3 6" id="KW-0812">Transmembrane</keyword>
<accession>U5T6U2</accession>
<dbReference type="GO" id="GO:0005886">
    <property type="term" value="C:plasma membrane"/>
    <property type="evidence" value="ECO:0007669"/>
    <property type="project" value="UniProtKB-SubCell"/>
</dbReference>
<dbReference type="Pfam" id="PF01925">
    <property type="entry name" value="TauE"/>
    <property type="match status" value="1"/>
</dbReference>
<dbReference type="RefSeq" id="WP_023366880.1">
    <property type="nucleotide sequence ID" value="NC_022664.1"/>
</dbReference>
<sequence>MEFLAQYHPAWLFGLALALLATGIIAGVMAGLLGVGGGIVIVPVLYHLFTLLDIDPAVRMHLAVGTSLATIIPTSIVSARSHHRRGAMDIELLRTLAPAVLAGAVIGGLFGSLLEGAVLSAIFALVALAVAANMAMRSEGTTLAATLPTRGLQRLLGAGIGSVSAVMGIGGGTLGVPILSAFNYPIRRAVGTASALGVIIGVPGALGFLIAGLGLPDRPPGSIGYINLVGFALIVPLTMKTAPLGAKLAHRINPRWLRLAFAGFLALTAARMFFDLLGSSS</sequence>
<evidence type="ECO:0000256" key="5">
    <source>
        <dbReference type="ARBA" id="ARBA00023136"/>
    </source>
</evidence>
<evidence type="ECO:0000256" key="1">
    <source>
        <dbReference type="ARBA" id="ARBA00004141"/>
    </source>
</evidence>
<dbReference type="PANTHER" id="PTHR43483">
    <property type="entry name" value="MEMBRANE TRANSPORTER PROTEIN HI_0806-RELATED"/>
    <property type="match status" value="1"/>
</dbReference>
<evidence type="ECO:0000313" key="7">
    <source>
        <dbReference type="EMBL" id="AGY92078.1"/>
    </source>
</evidence>
<feature type="transmembrane region" description="Helical" evidence="6">
    <location>
        <begin position="12"/>
        <end position="45"/>
    </location>
</feature>
<comment type="subcellular location">
    <subcellularLocation>
        <location evidence="6">Cell membrane</location>
        <topology evidence="6">Multi-pass membrane protein</topology>
    </subcellularLocation>
    <subcellularLocation>
        <location evidence="1">Membrane</location>
        <topology evidence="1">Multi-pass membrane protein</topology>
    </subcellularLocation>
</comment>
<feature type="transmembrane region" description="Helical" evidence="6">
    <location>
        <begin position="116"/>
        <end position="135"/>
    </location>
</feature>
<feature type="transmembrane region" description="Helical" evidence="6">
    <location>
        <begin position="259"/>
        <end position="278"/>
    </location>
</feature>
<evidence type="ECO:0000256" key="6">
    <source>
        <dbReference type="RuleBase" id="RU363041"/>
    </source>
</evidence>
<dbReference type="InterPro" id="IPR018938">
    <property type="entry name" value="Glycophorin_CS"/>
</dbReference>
<feature type="transmembrane region" description="Helical" evidence="6">
    <location>
        <begin position="222"/>
        <end position="239"/>
    </location>
</feature>
<feature type="transmembrane region" description="Helical" evidence="6">
    <location>
        <begin position="155"/>
        <end position="182"/>
    </location>
</feature>
<feature type="transmembrane region" description="Helical" evidence="6">
    <location>
        <begin position="91"/>
        <end position="110"/>
    </location>
</feature>
<evidence type="ECO:0000256" key="3">
    <source>
        <dbReference type="ARBA" id="ARBA00022692"/>
    </source>
</evidence>
<dbReference type="KEGG" id="spiu:SPICUR_05520"/>
<dbReference type="OrthoDB" id="457670at2"/>
<reference evidence="7 8" key="1">
    <citation type="journal article" date="2013" name="BMC Genomics">
        <title>Genomes of "Spiribacter", a streamlined, successful halophilic bacterium.</title>
        <authorList>
            <person name="Lopez-Perez M."/>
            <person name="Ghai R."/>
            <person name="Leon M.J."/>
            <person name="Rodriguez-Olmos A."/>
            <person name="Copa-Patino J.L."/>
            <person name="Soliveri J."/>
            <person name="Sanchez-Porro C."/>
            <person name="Ventosa A."/>
            <person name="Rodriguez-Valera F."/>
        </authorList>
    </citation>
    <scope>NUCLEOTIDE SEQUENCE [LARGE SCALE GENOMIC DNA]</scope>
    <source>
        <strain evidence="7 8">UAH-SP71</strain>
    </source>
</reference>
<feature type="transmembrane region" description="Helical" evidence="6">
    <location>
        <begin position="57"/>
        <end position="79"/>
    </location>
</feature>
<keyword evidence="5 6" id="KW-0472">Membrane</keyword>
<dbReference type="PANTHER" id="PTHR43483:SF3">
    <property type="entry name" value="MEMBRANE TRANSPORTER PROTEIN HI_0806-RELATED"/>
    <property type="match status" value="1"/>
</dbReference>